<dbReference type="EMBL" id="JQ844248">
    <property type="protein sequence ID" value="AGS53760.1"/>
    <property type="molecule type" value="Genomic_DNA"/>
</dbReference>
<dbReference type="AlphaFoldDB" id="A0A806KKR5"/>
<dbReference type="Pfam" id="PF00395">
    <property type="entry name" value="SLH"/>
    <property type="match status" value="2"/>
</dbReference>
<feature type="domain" description="SLH" evidence="1">
    <location>
        <begin position="93"/>
        <end position="136"/>
    </location>
</feature>
<name>A0A806KKR5_9BACT</name>
<evidence type="ECO:0000313" key="2">
    <source>
        <dbReference type="EMBL" id="AGS53760.1"/>
    </source>
</evidence>
<evidence type="ECO:0000259" key="1">
    <source>
        <dbReference type="Pfam" id="PF00395"/>
    </source>
</evidence>
<feature type="domain" description="SLH" evidence="1">
    <location>
        <begin position="25"/>
        <end position="71"/>
    </location>
</feature>
<dbReference type="InterPro" id="IPR001119">
    <property type="entry name" value="SLH_dom"/>
</dbReference>
<sequence length="164" mass="18057">MTRDMFLMLLHKMEGRPVPRGSVRFSDVAHGALHHDPVIWAAESGILGGIAGIAADGAFMPKSHVTRQEMAVALLNYAGYKGYDVPKNRDMPPYADYDQIDAWARAATRMLSEAGVMGGVGDRFMPHERVNGFEVAQTLKDFVRFVAGTSQLDPCVHRRIPSKS</sequence>
<organism evidence="2">
    <name type="scientific">uncultured bacterium contig00146</name>
    <dbReference type="NCBI Taxonomy" id="1181586"/>
    <lineage>
        <taxon>Bacteria</taxon>
        <taxon>environmental samples</taxon>
    </lineage>
</organism>
<reference evidence="2" key="1">
    <citation type="submission" date="2012-03" db="EMBL/GenBank/DDBJ databases">
        <title>Functional metagenomics reveals considerable lignocellulase gene clusters in the gut microbiome of a wood-feeding higher termite.</title>
        <authorList>
            <person name="Liu N."/>
        </authorList>
    </citation>
    <scope>NUCLEOTIDE SEQUENCE</scope>
</reference>
<proteinExistence type="predicted"/>
<protein>
    <recommendedName>
        <fullName evidence="1">SLH domain-containing protein</fullName>
    </recommendedName>
</protein>
<accession>A0A806KKR5</accession>